<dbReference type="AlphaFoldDB" id="V9EWD9"/>
<comment type="caution">
    <text evidence="1">The sequence shown here is derived from an EMBL/GenBank/DDBJ whole genome shotgun (WGS) entry which is preliminary data.</text>
</comment>
<keyword evidence="2" id="KW-1185">Reference proteome</keyword>
<organism evidence="1 2">
    <name type="scientific">Phytophthora nicotianae P1569</name>
    <dbReference type="NCBI Taxonomy" id="1317065"/>
    <lineage>
        <taxon>Eukaryota</taxon>
        <taxon>Sar</taxon>
        <taxon>Stramenopiles</taxon>
        <taxon>Oomycota</taxon>
        <taxon>Peronosporomycetes</taxon>
        <taxon>Peronosporales</taxon>
        <taxon>Peronosporaceae</taxon>
        <taxon>Phytophthora</taxon>
    </lineage>
</organism>
<reference evidence="1 2" key="1">
    <citation type="submission" date="2013-11" db="EMBL/GenBank/DDBJ databases">
        <title>The Genome Sequence of Phytophthora parasitica P1569.</title>
        <authorList>
            <consortium name="The Broad Institute Genomics Platform"/>
            <person name="Russ C."/>
            <person name="Tyler B."/>
            <person name="Panabieres F."/>
            <person name="Shan W."/>
            <person name="Tripathy S."/>
            <person name="Grunwald N."/>
            <person name="Machado M."/>
            <person name="Johnson C.S."/>
            <person name="Arredondo F."/>
            <person name="Hong C."/>
            <person name="Coffey M."/>
            <person name="Young S.K."/>
            <person name="Zeng Q."/>
            <person name="Gargeya S."/>
            <person name="Fitzgerald M."/>
            <person name="Abouelleil A."/>
            <person name="Alvarado L."/>
            <person name="Chapman S.B."/>
            <person name="Gainer-Dewar J."/>
            <person name="Goldberg J."/>
            <person name="Griggs A."/>
            <person name="Gujja S."/>
            <person name="Hansen M."/>
            <person name="Howarth C."/>
            <person name="Imamovic A."/>
            <person name="Ireland A."/>
            <person name="Larimer J."/>
            <person name="McCowan C."/>
            <person name="Murphy C."/>
            <person name="Pearson M."/>
            <person name="Poon T.W."/>
            <person name="Priest M."/>
            <person name="Roberts A."/>
            <person name="Saif S."/>
            <person name="Shea T."/>
            <person name="Sykes S."/>
            <person name="Wortman J."/>
            <person name="Nusbaum C."/>
            <person name="Birren B."/>
        </authorList>
    </citation>
    <scope>NUCLEOTIDE SEQUENCE [LARGE SCALE GENOMIC DNA]</scope>
    <source>
        <strain evidence="1 2">P1569</strain>
    </source>
</reference>
<protein>
    <submittedName>
        <fullName evidence="1">Uncharacterized protein</fullName>
    </submittedName>
</protein>
<name>V9EWD9_PHYNI</name>
<dbReference type="Proteomes" id="UP000018721">
    <property type="component" value="Unassembled WGS sequence"/>
</dbReference>
<dbReference type="HOGENOM" id="CLU_2113763_0_0_1"/>
<proteinExistence type="predicted"/>
<accession>V9EWD9</accession>
<sequence length="115" mass="13031">MIRLTMLFGAILRSKSHTVHPKHVVTIDTRIIRSPSKLRWWPTKSVATTPSATRFSVPSHSAACGFVFTSRCPTPEAREERRKRVNSWTSSTIFSQCDLHARPSSIFVLFWTASS</sequence>
<evidence type="ECO:0000313" key="2">
    <source>
        <dbReference type="Proteomes" id="UP000018721"/>
    </source>
</evidence>
<evidence type="ECO:0000313" key="1">
    <source>
        <dbReference type="EMBL" id="ETI43600.1"/>
    </source>
</evidence>
<gene>
    <name evidence="1" type="ORF">F443_11492</name>
</gene>
<dbReference type="EMBL" id="ANIZ01001967">
    <property type="protein sequence ID" value="ETI43600.1"/>
    <property type="molecule type" value="Genomic_DNA"/>
</dbReference>